<evidence type="ECO:0000256" key="6">
    <source>
        <dbReference type="ARBA" id="ARBA00038076"/>
    </source>
</evidence>
<proteinExistence type="inferred from homology"/>
<accession>E4RWG5</accession>
<feature type="domain" description="ABC3 transporter permease C-terminal" evidence="8">
    <location>
        <begin position="265"/>
        <end position="372"/>
    </location>
</feature>
<gene>
    <name evidence="10" type="ordered locus">Lbys_2362</name>
</gene>
<dbReference type="EMBL" id="CP002305">
    <property type="protein sequence ID" value="ADQ18038.1"/>
    <property type="molecule type" value="Genomic_DNA"/>
</dbReference>
<dbReference type="eggNOG" id="COG0577">
    <property type="taxonomic scope" value="Bacteria"/>
</dbReference>
<keyword evidence="2" id="KW-1003">Cell membrane</keyword>
<dbReference type="PANTHER" id="PTHR30572">
    <property type="entry name" value="MEMBRANE COMPONENT OF TRANSPORTER-RELATED"/>
    <property type="match status" value="1"/>
</dbReference>
<evidence type="ECO:0000313" key="10">
    <source>
        <dbReference type="EMBL" id="ADQ18038.1"/>
    </source>
</evidence>
<keyword evidence="3 7" id="KW-0812">Transmembrane</keyword>
<dbReference type="InterPro" id="IPR025857">
    <property type="entry name" value="MacB_PCD"/>
</dbReference>
<dbReference type="GO" id="GO:0005886">
    <property type="term" value="C:plasma membrane"/>
    <property type="evidence" value="ECO:0007669"/>
    <property type="project" value="UniProtKB-SubCell"/>
</dbReference>
<dbReference type="RefSeq" id="WP_013409079.1">
    <property type="nucleotide sequence ID" value="NC_014655.1"/>
</dbReference>
<dbReference type="Proteomes" id="UP000007435">
    <property type="component" value="Chromosome"/>
</dbReference>
<feature type="transmembrane region" description="Helical" evidence="7">
    <location>
        <begin position="20"/>
        <end position="39"/>
    </location>
</feature>
<evidence type="ECO:0000256" key="4">
    <source>
        <dbReference type="ARBA" id="ARBA00022989"/>
    </source>
</evidence>
<dbReference type="OrthoDB" id="8769057at2"/>
<evidence type="ECO:0000256" key="3">
    <source>
        <dbReference type="ARBA" id="ARBA00022692"/>
    </source>
</evidence>
<reference evidence="10 11" key="2">
    <citation type="journal article" date="2011" name="Stand. Genomic Sci.">
        <title>Complete genome sequence of Leadbetterella byssophila type strain (4M15).</title>
        <authorList>
            <person name="Abt B."/>
            <person name="Teshima H."/>
            <person name="Lucas S."/>
            <person name="Lapidus A."/>
            <person name="Del Rio T.G."/>
            <person name="Nolan M."/>
            <person name="Tice H."/>
            <person name="Cheng J.F."/>
            <person name="Pitluck S."/>
            <person name="Liolios K."/>
            <person name="Pagani I."/>
            <person name="Ivanova N."/>
            <person name="Mavromatis K."/>
            <person name="Pati A."/>
            <person name="Tapia R."/>
            <person name="Han C."/>
            <person name="Goodwin L."/>
            <person name="Chen A."/>
            <person name="Palaniappan K."/>
            <person name="Land M."/>
            <person name="Hauser L."/>
            <person name="Chang Y.J."/>
            <person name="Jeffries C.D."/>
            <person name="Rohde M."/>
            <person name="Goker M."/>
            <person name="Tindall B.J."/>
            <person name="Detter J.C."/>
            <person name="Woyke T."/>
            <person name="Bristow J."/>
            <person name="Eisen J.A."/>
            <person name="Markowitz V."/>
            <person name="Hugenholtz P."/>
            <person name="Klenk H.P."/>
            <person name="Kyrpides N.C."/>
        </authorList>
    </citation>
    <scope>NUCLEOTIDE SEQUENCE [LARGE SCALE GENOMIC DNA]</scope>
    <source>
        <strain evidence="11">DSM 17132 / JCM 16389 / KACC 11308 / NBRC 106382 / 4M15</strain>
    </source>
</reference>
<evidence type="ECO:0000259" key="8">
    <source>
        <dbReference type="Pfam" id="PF02687"/>
    </source>
</evidence>
<dbReference type="InterPro" id="IPR003838">
    <property type="entry name" value="ABC3_permease_C"/>
</dbReference>
<evidence type="ECO:0000256" key="7">
    <source>
        <dbReference type="SAM" id="Phobius"/>
    </source>
</evidence>
<dbReference type="AlphaFoldDB" id="E4RWG5"/>
<dbReference type="InterPro" id="IPR050250">
    <property type="entry name" value="Macrolide_Exporter_MacB"/>
</dbReference>
<dbReference type="GO" id="GO:0022857">
    <property type="term" value="F:transmembrane transporter activity"/>
    <property type="evidence" value="ECO:0007669"/>
    <property type="project" value="TreeGrafter"/>
</dbReference>
<sequence>MIRHYFKLIWKRKRKNAFLFAELVLVFWVLIAAFSLGIFKFNFYSQPLGFEWKGVYRIYQPARLDSLELDRIKRELLSFPEIESVSYSVNVAPYLGNKWGNGNDLNGMSFNTFYLHADEDYGKAWTIPMHSGRFFSKEDLNNRYTPMVVNKVFVDKYLSDKEVLGYKFQFWLGKETEIVGVMKNFRFQGDFEEESPFAILPLNENLVKNCINIKTIPGTGPEIEKKLNDFFNSALKTSDFNIIKVEDQRNFKNKLTYVPLGIVGFIALFLIINIILGLFGILRYNVSKRVPEIGLRKALGATSSSIRNQFTGEMMVLAFSACVLALAFAVQVPFLTTLPFGWDVYGWGIGLSCLIVFTLVYFCSLAPSHEAAGILPARALHED</sequence>
<feature type="transmembrane region" description="Helical" evidence="7">
    <location>
        <begin position="257"/>
        <end position="282"/>
    </location>
</feature>
<comment type="subcellular location">
    <subcellularLocation>
        <location evidence="1">Cell membrane</location>
        <topology evidence="1">Multi-pass membrane protein</topology>
    </subcellularLocation>
</comment>
<keyword evidence="5 7" id="KW-0472">Membrane</keyword>
<dbReference type="Pfam" id="PF12704">
    <property type="entry name" value="MacB_PCD"/>
    <property type="match status" value="1"/>
</dbReference>
<dbReference type="HOGENOM" id="CLU_054551_0_0_10"/>
<organism evidence="10 11">
    <name type="scientific">Leadbetterella byssophila (strain DSM 17132 / JCM 16389 / KACC 11308 / NBRC 106382 / 4M15)</name>
    <dbReference type="NCBI Taxonomy" id="649349"/>
    <lineage>
        <taxon>Bacteria</taxon>
        <taxon>Pseudomonadati</taxon>
        <taxon>Bacteroidota</taxon>
        <taxon>Cytophagia</taxon>
        <taxon>Cytophagales</taxon>
        <taxon>Leadbetterellaceae</taxon>
        <taxon>Leadbetterella</taxon>
    </lineage>
</organism>
<keyword evidence="11" id="KW-1185">Reference proteome</keyword>
<evidence type="ECO:0000256" key="1">
    <source>
        <dbReference type="ARBA" id="ARBA00004651"/>
    </source>
</evidence>
<feature type="transmembrane region" description="Helical" evidence="7">
    <location>
        <begin position="344"/>
        <end position="363"/>
    </location>
</feature>
<feature type="domain" description="MacB-like periplasmic core" evidence="9">
    <location>
        <begin position="53"/>
        <end position="219"/>
    </location>
</feature>
<evidence type="ECO:0000256" key="2">
    <source>
        <dbReference type="ARBA" id="ARBA00022475"/>
    </source>
</evidence>
<dbReference type="STRING" id="649349.Lbys_2362"/>
<evidence type="ECO:0000313" key="11">
    <source>
        <dbReference type="Proteomes" id="UP000007435"/>
    </source>
</evidence>
<name>E4RWG5_LEAB4</name>
<protein>
    <recommendedName>
        <fullName evidence="12">ABC3 transporter permease protein domain-containing protein</fullName>
    </recommendedName>
</protein>
<dbReference type="KEGG" id="lby:Lbys_2362"/>
<keyword evidence="4 7" id="KW-1133">Transmembrane helix</keyword>
<evidence type="ECO:0008006" key="12">
    <source>
        <dbReference type="Google" id="ProtNLM"/>
    </source>
</evidence>
<reference key="1">
    <citation type="submission" date="2010-11" db="EMBL/GenBank/DDBJ databases">
        <title>The complete genome of Leadbetterella byssophila DSM 17132.</title>
        <authorList>
            <consortium name="US DOE Joint Genome Institute (JGI-PGF)"/>
            <person name="Lucas S."/>
            <person name="Copeland A."/>
            <person name="Lapidus A."/>
            <person name="Glavina del Rio T."/>
            <person name="Dalin E."/>
            <person name="Tice H."/>
            <person name="Bruce D."/>
            <person name="Goodwin L."/>
            <person name="Pitluck S."/>
            <person name="Kyrpides N."/>
            <person name="Mavromatis K."/>
            <person name="Ivanova N."/>
            <person name="Teshima H."/>
            <person name="Brettin T."/>
            <person name="Detter J.C."/>
            <person name="Han C."/>
            <person name="Tapia R."/>
            <person name="Land M."/>
            <person name="Hauser L."/>
            <person name="Markowitz V."/>
            <person name="Cheng J.-F."/>
            <person name="Hugenholtz P."/>
            <person name="Woyke T."/>
            <person name="Wu D."/>
            <person name="Tindall B."/>
            <person name="Pomrenke H.G."/>
            <person name="Brambilla E."/>
            <person name="Klenk H.-P."/>
            <person name="Eisen J.A."/>
        </authorList>
    </citation>
    <scope>NUCLEOTIDE SEQUENCE [LARGE SCALE GENOMIC DNA]</scope>
    <source>
        <strain>DSM 17132</strain>
    </source>
</reference>
<evidence type="ECO:0000256" key="5">
    <source>
        <dbReference type="ARBA" id="ARBA00023136"/>
    </source>
</evidence>
<dbReference type="PANTHER" id="PTHR30572:SF4">
    <property type="entry name" value="ABC TRANSPORTER PERMEASE YTRF"/>
    <property type="match status" value="1"/>
</dbReference>
<dbReference type="Pfam" id="PF02687">
    <property type="entry name" value="FtsX"/>
    <property type="match status" value="1"/>
</dbReference>
<evidence type="ECO:0000259" key="9">
    <source>
        <dbReference type="Pfam" id="PF12704"/>
    </source>
</evidence>
<feature type="transmembrane region" description="Helical" evidence="7">
    <location>
        <begin position="314"/>
        <end position="332"/>
    </location>
</feature>
<comment type="similarity">
    <text evidence="6">Belongs to the ABC-4 integral membrane protein family.</text>
</comment>